<name>A0A1M7KH98_9FIRM</name>
<keyword evidence="2" id="KW-1185">Reference proteome</keyword>
<dbReference type="OrthoDB" id="1953932at2"/>
<protein>
    <submittedName>
        <fullName evidence="1">Uncharacterized protein</fullName>
    </submittedName>
</protein>
<dbReference type="AlphaFoldDB" id="A0A1M7KH98"/>
<accession>A0A1M7KH98</accession>
<organism evidence="1 2">
    <name type="scientific">Caldanaerovirga acetigignens</name>
    <dbReference type="NCBI Taxonomy" id="447595"/>
    <lineage>
        <taxon>Bacteria</taxon>
        <taxon>Bacillati</taxon>
        <taxon>Bacillota</taxon>
        <taxon>Clostridia</taxon>
        <taxon>Thermosediminibacterales</taxon>
        <taxon>Thermosediminibacteraceae</taxon>
        <taxon>Caldanaerovirga</taxon>
    </lineage>
</organism>
<gene>
    <name evidence="1" type="ORF">SAMN05660826_01586</name>
</gene>
<evidence type="ECO:0000313" key="2">
    <source>
        <dbReference type="Proteomes" id="UP000184375"/>
    </source>
</evidence>
<dbReference type="EMBL" id="FRCR01000008">
    <property type="protein sequence ID" value="SHM64719.1"/>
    <property type="molecule type" value="Genomic_DNA"/>
</dbReference>
<dbReference type="Proteomes" id="UP000184375">
    <property type="component" value="Unassembled WGS sequence"/>
</dbReference>
<sequence>MLMTKKIRATIIWIMTFIFVFNSMSMVFASVDYPKKTVKSFSEADKIESMAIKERDRKILQGDIKIKSEEISPQYVDPGIGATRVIEDAWSTGYLYMDDEKYGIGDLIWDAVLTISGYFTTTVGNILLDIADLFFDIVDTNQVVTARLYHSYYYTEKLAQVWIEDKIWKTYYTSRNREWYRHEFGSYVNTAGATRTYTIDKTWDRGYSPIHIDVAPHYYDETYLTNQAYERWAIGLPAGFEDWTGVKR</sequence>
<reference evidence="2" key="1">
    <citation type="submission" date="2016-11" db="EMBL/GenBank/DDBJ databases">
        <authorList>
            <person name="Varghese N."/>
            <person name="Submissions S."/>
        </authorList>
    </citation>
    <scope>NUCLEOTIDE SEQUENCE [LARGE SCALE GENOMIC DNA]</scope>
    <source>
        <strain evidence="2">DSM 18802</strain>
    </source>
</reference>
<proteinExistence type="predicted"/>
<evidence type="ECO:0000313" key="1">
    <source>
        <dbReference type="EMBL" id="SHM64719.1"/>
    </source>
</evidence>
<dbReference type="RefSeq" id="WP_073257131.1">
    <property type="nucleotide sequence ID" value="NZ_FRCR01000008.1"/>
</dbReference>